<dbReference type="InterPro" id="IPR001296">
    <property type="entry name" value="Glyco_trans_1"/>
</dbReference>
<reference evidence="5 6" key="1">
    <citation type="journal article" date="2018" name="Int. J. Syst. Evol. Microbiol.">
        <title>Glycomyces paridis sp. nov., isolated from the medicinal plant Paris polyphylla.</title>
        <authorList>
            <person name="Fang X.M."/>
            <person name="Bai J.L."/>
            <person name="Su J."/>
            <person name="Zhao L.L."/>
            <person name="Liu H.Y."/>
            <person name="Ma B.P."/>
            <person name="Zhang Y.Q."/>
            <person name="Yu L.Y."/>
        </authorList>
    </citation>
    <scope>NUCLEOTIDE SEQUENCE [LARGE SCALE GENOMIC DNA]</scope>
    <source>
        <strain evidence="5 6">CPCC 204357</strain>
    </source>
</reference>
<keyword evidence="2 5" id="KW-0808">Transferase</keyword>
<dbReference type="Pfam" id="PF00534">
    <property type="entry name" value="Glycos_transf_1"/>
    <property type="match status" value="1"/>
</dbReference>
<sequence length="374" mass="40679">MVEAVAPGCERLDVWHLNLWTVIRPPERRETVWRVQRELLPRSVPPIATASGAVLHRVPVMAPPLEDWRAQSDEFASWLGVALGGEPIDASIVHAHVPFTAGWAALEHAAPGAKVFATEHASFLADVLAQPGARDRYDEILDRLDGYFVVGEPLRDLVAGVFPHHAGKIRFIANPIDFRAPRAEAPRDLRRWLSVSTLTERKRIDHLLRGFARARAEDPGLTLTVVGDGDGRADLEALAADLGAAEAVDFRGAVEPDEVRGIMAAHDLLVHTSRHETFGMVVVEALAAGIPVLVTRSGGPEHALEGVEAAAGQFVDVDDDPAVLAKGFAELRGRHRTGLDLARAREVLAGRYGYEAVARQHFQAWDRAAEEPAP</sequence>
<comment type="caution">
    <text evidence="5">The sequence shown here is derived from an EMBL/GenBank/DDBJ whole genome shotgun (WGS) entry which is preliminary data.</text>
</comment>
<evidence type="ECO:0000313" key="6">
    <source>
        <dbReference type="Proteomes" id="UP000305792"/>
    </source>
</evidence>
<dbReference type="PANTHER" id="PTHR12526:SF637">
    <property type="entry name" value="GLYCOSYLTRANSFERASE EPSF-RELATED"/>
    <property type="match status" value="1"/>
</dbReference>
<dbReference type="AlphaFoldDB" id="A0A4S8PN31"/>
<evidence type="ECO:0000256" key="2">
    <source>
        <dbReference type="ARBA" id="ARBA00022679"/>
    </source>
</evidence>
<dbReference type="GO" id="GO:0016757">
    <property type="term" value="F:glycosyltransferase activity"/>
    <property type="evidence" value="ECO:0007669"/>
    <property type="project" value="UniProtKB-KW"/>
</dbReference>
<evidence type="ECO:0000259" key="3">
    <source>
        <dbReference type="Pfam" id="PF00534"/>
    </source>
</evidence>
<organism evidence="5 6">
    <name type="scientific">Glycomyces paridis</name>
    <dbReference type="NCBI Taxonomy" id="2126555"/>
    <lineage>
        <taxon>Bacteria</taxon>
        <taxon>Bacillati</taxon>
        <taxon>Actinomycetota</taxon>
        <taxon>Actinomycetes</taxon>
        <taxon>Glycomycetales</taxon>
        <taxon>Glycomycetaceae</taxon>
        <taxon>Glycomyces</taxon>
    </lineage>
</organism>
<feature type="domain" description="Glycosyltransferase subfamily 4-like N-terminal" evidence="4">
    <location>
        <begin position="53"/>
        <end position="177"/>
    </location>
</feature>
<dbReference type="Gene3D" id="3.40.50.2000">
    <property type="entry name" value="Glycogen Phosphorylase B"/>
    <property type="match status" value="2"/>
</dbReference>
<dbReference type="InterPro" id="IPR028098">
    <property type="entry name" value="Glyco_trans_4-like_N"/>
</dbReference>
<keyword evidence="1" id="KW-0328">Glycosyltransferase</keyword>
<name>A0A4S8PN31_9ACTN</name>
<dbReference type="PANTHER" id="PTHR12526">
    <property type="entry name" value="GLYCOSYLTRANSFERASE"/>
    <property type="match status" value="1"/>
</dbReference>
<keyword evidence="6" id="KW-1185">Reference proteome</keyword>
<evidence type="ECO:0000313" key="5">
    <source>
        <dbReference type="EMBL" id="THV32273.1"/>
    </source>
</evidence>
<proteinExistence type="predicted"/>
<protein>
    <submittedName>
        <fullName evidence="5">Glycosyltransferase</fullName>
    </submittedName>
</protein>
<dbReference type="SUPFAM" id="SSF53756">
    <property type="entry name" value="UDP-Glycosyltransferase/glycogen phosphorylase"/>
    <property type="match status" value="1"/>
</dbReference>
<dbReference type="CDD" id="cd03811">
    <property type="entry name" value="GT4_GT28_WabH-like"/>
    <property type="match status" value="1"/>
</dbReference>
<accession>A0A4S8PN31</accession>
<evidence type="ECO:0000259" key="4">
    <source>
        <dbReference type="Pfam" id="PF13439"/>
    </source>
</evidence>
<gene>
    <name evidence="5" type="ORF">E9998_00550</name>
</gene>
<dbReference type="EMBL" id="STGX01000001">
    <property type="protein sequence ID" value="THV32273.1"/>
    <property type="molecule type" value="Genomic_DNA"/>
</dbReference>
<dbReference type="OrthoDB" id="9765330at2"/>
<evidence type="ECO:0000256" key="1">
    <source>
        <dbReference type="ARBA" id="ARBA00022676"/>
    </source>
</evidence>
<dbReference type="Proteomes" id="UP000305792">
    <property type="component" value="Unassembled WGS sequence"/>
</dbReference>
<dbReference type="Pfam" id="PF13439">
    <property type="entry name" value="Glyco_transf_4"/>
    <property type="match status" value="1"/>
</dbReference>
<feature type="domain" description="Glycosyl transferase family 1" evidence="3">
    <location>
        <begin position="188"/>
        <end position="330"/>
    </location>
</feature>